<accession>A0A4Y7JF25</accession>
<evidence type="ECO:0000313" key="2">
    <source>
        <dbReference type="Proteomes" id="UP000316621"/>
    </source>
</evidence>
<dbReference type="Proteomes" id="UP000316621">
    <property type="component" value="Chromosome 4"/>
</dbReference>
<dbReference type="Gramene" id="RZC59126">
    <property type="protein sequence ID" value="RZC59126"/>
    <property type="gene ID" value="C5167_006427"/>
</dbReference>
<keyword evidence="2" id="KW-1185">Reference proteome</keyword>
<gene>
    <name evidence="1" type="ORF">C5167_006427</name>
</gene>
<protein>
    <submittedName>
        <fullName evidence="1">Uncharacterized protein</fullName>
    </submittedName>
</protein>
<dbReference type="EMBL" id="CM010718">
    <property type="protein sequence ID" value="RZC59126.1"/>
    <property type="molecule type" value="Genomic_DNA"/>
</dbReference>
<name>A0A4Y7JF25_PAPSO</name>
<organism evidence="1 2">
    <name type="scientific">Papaver somniferum</name>
    <name type="common">Opium poppy</name>
    <dbReference type="NCBI Taxonomy" id="3469"/>
    <lineage>
        <taxon>Eukaryota</taxon>
        <taxon>Viridiplantae</taxon>
        <taxon>Streptophyta</taxon>
        <taxon>Embryophyta</taxon>
        <taxon>Tracheophyta</taxon>
        <taxon>Spermatophyta</taxon>
        <taxon>Magnoliopsida</taxon>
        <taxon>Ranunculales</taxon>
        <taxon>Papaveraceae</taxon>
        <taxon>Papaveroideae</taxon>
        <taxon>Papaver</taxon>
    </lineage>
</organism>
<sequence length="99" mass="11233">MESLSGDNRLFEYWFSAITSTPIPQQEVVLSTGPKEEGLDMKGHQDQFHLEKAPSIIQLEKKLDSLVIELLDESKQLLEVHDRLACIISMENENSSMNS</sequence>
<evidence type="ECO:0000313" key="1">
    <source>
        <dbReference type="EMBL" id="RZC59126.1"/>
    </source>
</evidence>
<proteinExistence type="predicted"/>
<dbReference type="AlphaFoldDB" id="A0A4Y7JF25"/>
<reference evidence="1 2" key="1">
    <citation type="journal article" date="2018" name="Science">
        <title>The opium poppy genome and morphinan production.</title>
        <authorList>
            <person name="Guo L."/>
            <person name="Winzer T."/>
            <person name="Yang X."/>
            <person name="Li Y."/>
            <person name="Ning Z."/>
            <person name="He Z."/>
            <person name="Teodor R."/>
            <person name="Lu Y."/>
            <person name="Bowser T.A."/>
            <person name="Graham I.A."/>
            <person name="Ye K."/>
        </authorList>
    </citation>
    <scope>NUCLEOTIDE SEQUENCE [LARGE SCALE GENOMIC DNA]</scope>
    <source>
        <strain evidence="2">cv. HN1</strain>
        <tissue evidence="1">Leaves</tissue>
    </source>
</reference>